<evidence type="ECO:0000313" key="1">
    <source>
        <dbReference type="EMBL" id="PSW18603.1"/>
    </source>
</evidence>
<name>A0A2T3NQP8_9GAMM</name>
<reference evidence="1 2" key="1">
    <citation type="submission" date="2018-01" db="EMBL/GenBank/DDBJ databases">
        <title>Whole genome sequencing of Histamine producing bacteria.</title>
        <authorList>
            <person name="Butler K."/>
        </authorList>
    </citation>
    <scope>NUCLEOTIDE SEQUENCE [LARGE SCALE GENOMIC DNA]</scope>
    <source>
        <strain evidence="1 2">DSM 100436</strain>
    </source>
</reference>
<gene>
    <name evidence="1" type="ORF">C9I98_16190</name>
</gene>
<dbReference type="PANTHER" id="PTHR40691:SF3">
    <property type="entry name" value="(NA+)-NQR MATURATION NQRM"/>
    <property type="match status" value="1"/>
</dbReference>
<dbReference type="PANTHER" id="PTHR40691">
    <property type="entry name" value="(NA+)-NQR MATURATION NQRM"/>
    <property type="match status" value="1"/>
</dbReference>
<dbReference type="AlphaFoldDB" id="A0A2T3NQP8"/>
<dbReference type="InterPro" id="IPR007495">
    <property type="entry name" value="NqrM"/>
</dbReference>
<sequence>MTYLLTVLVFLVVIGAMAIGWVFKKKAIKGSCGGLANVGVEKECGCKEPCDEHKLYQIQEPADEAKPTMKL</sequence>
<keyword evidence="2" id="KW-1185">Reference proteome</keyword>
<comment type="caution">
    <text evidence="1">The sequence shown here is derived from an EMBL/GenBank/DDBJ whole genome shotgun (WGS) entry which is preliminary data.</text>
</comment>
<evidence type="ECO:0000313" key="2">
    <source>
        <dbReference type="Proteomes" id="UP000241771"/>
    </source>
</evidence>
<dbReference type="RefSeq" id="WP_036826896.1">
    <property type="nucleotide sequence ID" value="NZ_JGVO01000795.1"/>
</dbReference>
<dbReference type="Pfam" id="PF04400">
    <property type="entry name" value="NqrM"/>
    <property type="match status" value="1"/>
</dbReference>
<dbReference type="Proteomes" id="UP000241771">
    <property type="component" value="Unassembled WGS sequence"/>
</dbReference>
<protein>
    <submittedName>
        <fullName evidence="1">(Na+)-NQR maturation NqrM</fullName>
    </submittedName>
</protein>
<dbReference type="EMBL" id="PYMA01000010">
    <property type="protein sequence ID" value="PSW18603.1"/>
    <property type="molecule type" value="Genomic_DNA"/>
</dbReference>
<dbReference type="OrthoDB" id="8455822at2"/>
<organism evidence="1 2">
    <name type="scientific">Photobacterium sanctipauli</name>
    <dbReference type="NCBI Taxonomy" id="1342794"/>
    <lineage>
        <taxon>Bacteria</taxon>
        <taxon>Pseudomonadati</taxon>
        <taxon>Pseudomonadota</taxon>
        <taxon>Gammaproteobacteria</taxon>
        <taxon>Vibrionales</taxon>
        <taxon>Vibrionaceae</taxon>
        <taxon>Photobacterium</taxon>
    </lineage>
</organism>
<accession>A0A2T3NQP8</accession>
<proteinExistence type="predicted"/>